<evidence type="ECO:0000313" key="2">
    <source>
        <dbReference type="Proteomes" id="UP000824890"/>
    </source>
</evidence>
<name>A0ABQ7Y480_BRANA</name>
<proteinExistence type="predicted"/>
<dbReference type="Proteomes" id="UP000824890">
    <property type="component" value="Unassembled WGS sequence"/>
</dbReference>
<accession>A0ABQ7Y480</accession>
<evidence type="ECO:0000313" key="1">
    <source>
        <dbReference type="EMBL" id="KAH0862987.1"/>
    </source>
</evidence>
<reference evidence="1 2" key="1">
    <citation type="submission" date="2021-05" db="EMBL/GenBank/DDBJ databases">
        <title>Genome Assembly of Synthetic Allotetraploid Brassica napus Reveals Homoeologous Exchanges between Subgenomes.</title>
        <authorList>
            <person name="Davis J.T."/>
        </authorList>
    </citation>
    <scope>NUCLEOTIDE SEQUENCE [LARGE SCALE GENOMIC DNA]</scope>
    <source>
        <strain evidence="2">cv. Da-Ae</strain>
        <tissue evidence="1">Seedling</tissue>
    </source>
</reference>
<keyword evidence="2" id="KW-1185">Reference proteome</keyword>
<comment type="caution">
    <text evidence="1">The sequence shown here is derived from an EMBL/GenBank/DDBJ whole genome shotgun (WGS) entry which is preliminary data.</text>
</comment>
<gene>
    <name evidence="1" type="ORF">HID58_080198</name>
</gene>
<organism evidence="1 2">
    <name type="scientific">Brassica napus</name>
    <name type="common">Rape</name>
    <dbReference type="NCBI Taxonomy" id="3708"/>
    <lineage>
        <taxon>Eukaryota</taxon>
        <taxon>Viridiplantae</taxon>
        <taxon>Streptophyta</taxon>
        <taxon>Embryophyta</taxon>
        <taxon>Tracheophyta</taxon>
        <taxon>Spermatophyta</taxon>
        <taxon>Magnoliopsida</taxon>
        <taxon>eudicotyledons</taxon>
        <taxon>Gunneridae</taxon>
        <taxon>Pentapetalae</taxon>
        <taxon>rosids</taxon>
        <taxon>malvids</taxon>
        <taxon>Brassicales</taxon>
        <taxon>Brassicaceae</taxon>
        <taxon>Brassiceae</taxon>
        <taxon>Brassica</taxon>
    </lineage>
</organism>
<sequence>MVSYILLSTTIKSGNSLLFDGSSNHPPGCNVPPLLRSTKSTALKFSDSSSGVPVRLHCCFVLKPFDFYIQFCIKQTLDERESVSSYQVMVVLQYGSALLINVPMKLSLISTWFEDVLLRCL</sequence>
<dbReference type="EMBL" id="JAGKQM010000018">
    <property type="protein sequence ID" value="KAH0862987.1"/>
    <property type="molecule type" value="Genomic_DNA"/>
</dbReference>
<protein>
    <submittedName>
        <fullName evidence="1">Uncharacterized protein</fullName>
    </submittedName>
</protein>